<name>A0A3N4JDA5_9PEZI</name>
<dbReference type="EMBL" id="ML120428">
    <property type="protein sequence ID" value="RPA95257.1"/>
    <property type="molecule type" value="Genomic_DNA"/>
</dbReference>
<dbReference type="AlphaFoldDB" id="A0A3N4JDA5"/>
<keyword evidence="3" id="KW-1185">Reference proteome</keyword>
<evidence type="ECO:0000256" key="1">
    <source>
        <dbReference type="SAM" id="SignalP"/>
    </source>
</evidence>
<gene>
    <name evidence="2" type="ORF">L873DRAFT_1792435</name>
</gene>
<proteinExistence type="predicted"/>
<accession>A0A3N4JDA5</accession>
<feature type="signal peptide" evidence="1">
    <location>
        <begin position="1"/>
        <end position="26"/>
    </location>
</feature>
<reference evidence="2 3" key="1">
    <citation type="journal article" date="2018" name="Nat. Ecol. Evol.">
        <title>Pezizomycetes genomes reveal the molecular basis of ectomycorrhizal truffle lifestyle.</title>
        <authorList>
            <person name="Murat C."/>
            <person name="Payen T."/>
            <person name="Noel B."/>
            <person name="Kuo A."/>
            <person name="Morin E."/>
            <person name="Chen J."/>
            <person name="Kohler A."/>
            <person name="Krizsan K."/>
            <person name="Balestrini R."/>
            <person name="Da Silva C."/>
            <person name="Montanini B."/>
            <person name="Hainaut M."/>
            <person name="Levati E."/>
            <person name="Barry K.W."/>
            <person name="Belfiori B."/>
            <person name="Cichocki N."/>
            <person name="Clum A."/>
            <person name="Dockter R.B."/>
            <person name="Fauchery L."/>
            <person name="Guy J."/>
            <person name="Iotti M."/>
            <person name="Le Tacon F."/>
            <person name="Lindquist E.A."/>
            <person name="Lipzen A."/>
            <person name="Malagnac F."/>
            <person name="Mello A."/>
            <person name="Molinier V."/>
            <person name="Miyauchi S."/>
            <person name="Poulain J."/>
            <person name="Riccioni C."/>
            <person name="Rubini A."/>
            <person name="Sitrit Y."/>
            <person name="Splivallo R."/>
            <person name="Traeger S."/>
            <person name="Wang M."/>
            <person name="Zifcakova L."/>
            <person name="Wipf D."/>
            <person name="Zambonelli A."/>
            <person name="Paolocci F."/>
            <person name="Nowrousian M."/>
            <person name="Ottonello S."/>
            <person name="Baldrian P."/>
            <person name="Spatafora J.W."/>
            <person name="Henrissat B."/>
            <person name="Nagy L.G."/>
            <person name="Aury J.M."/>
            <person name="Wincker P."/>
            <person name="Grigoriev I.V."/>
            <person name="Bonfante P."/>
            <person name="Martin F.M."/>
        </authorList>
    </citation>
    <scope>NUCLEOTIDE SEQUENCE [LARGE SCALE GENOMIC DNA]</scope>
    <source>
        <strain evidence="2 3">120613-1</strain>
    </source>
</reference>
<evidence type="ECO:0000313" key="3">
    <source>
        <dbReference type="Proteomes" id="UP000276215"/>
    </source>
</evidence>
<dbReference type="Proteomes" id="UP000276215">
    <property type="component" value="Unassembled WGS sequence"/>
</dbReference>
<feature type="chain" id="PRO_5018193708" evidence="1">
    <location>
        <begin position="27"/>
        <end position="177"/>
    </location>
</feature>
<organism evidence="2 3">
    <name type="scientific">Choiromyces venosus 120613-1</name>
    <dbReference type="NCBI Taxonomy" id="1336337"/>
    <lineage>
        <taxon>Eukaryota</taxon>
        <taxon>Fungi</taxon>
        <taxon>Dikarya</taxon>
        <taxon>Ascomycota</taxon>
        <taxon>Pezizomycotina</taxon>
        <taxon>Pezizomycetes</taxon>
        <taxon>Pezizales</taxon>
        <taxon>Tuberaceae</taxon>
        <taxon>Choiromyces</taxon>
    </lineage>
</organism>
<protein>
    <submittedName>
        <fullName evidence="2">Uncharacterized protein</fullName>
    </submittedName>
</protein>
<keyword evidence="1" id="KW-0732">Signal</keyword>
<evidence type="ECO:0000313" key="2">
    <source>
        <dbReference type="EMBL" id="RPA95257.1"/>
    </source>
</evidence>
<sequence>MALFSLWGLFQPTLLSLLMIQGQTTCQETPLTTIACLVGVLLMFKEYSSDPLDLLVYCYRNEDNKALATPLLRWHSYFTEDMASDWGIGLATHIGQMHFRLLAPDAQADHKPIDQHSELQERDDPTGLPYLSFGSASDVLMAIDSGMDPGRILPSPVSNHAQSPPNCVLWLLKPGAG</sequence>